<protein>
    <submittedName>
        <fullName evidence="4">Uncharacterized protein</fullName>
    </submittedName>
</protein>
<dbReference type="Pfam" id="PF24681">
    <property type="entry name" value="Kelch_KLHDC2_KLHL20_DRC7"/>
    <property type="match status" value="1"/>
</dbReference>
<dbReference type="SUPFAM" id="SSF117281">
    <property type="entry name" value="Kelch motif"/>
    <property type="match status" value="2"/>
</dbReference>
<name>A0A267GZ60_9PLAT</name>
<feature type="region of interest" description="Disordered" evidence="3">
    <location>
        <begin position="244"/>
        <end position="264"/>
    </location>
</feature>
<evidence type="ECO:0000313" key="5">
    <source>
        <dbReference type="Proteomes" id="UP000215902"/>
    </source>
</evidence>
<proteinExistence type="predicted"/>
<dbReference type="STRING" id="282301.A0A267GZ60"/>
<dbReference type="InterPro" id="IPR015915">
    <property type="entry name" value="Kelch-typ_b-propeller"/>
</dbReference>
<evidence type="ECO:0000256" key="1">
    <source>
        <dbReference type="ARBA" id="ARBA00022441"/>
    </source>
</evidence>
<feature type="non-terminal residue" evidence="4">
    <location>
        <position position="1"/>
    </location>
</feature>
<dbReference type="Gene3D" id="2.120.10.80">
    <property type="entry name" value="Kelch-type beta propeller"/>
    <property type="match status" value="2"/>
</dbReference>
<feature type="region of interest" description="Disordered" evidence="3">
    <location>
        <begin position="28"/>
        <end position="57"/>
    </location>
</feature>
<evidence type="ECO:0000256" key="3">
    <source>
        <dbReference type="SAM" id="MobiDB-lite"/>
    </source>
</evidence>
<dbReference type="Pfam" id="PF01344">
    <property type="entry name" value="Kelch_1"/>
    <property type="match status" value="1"/>
</dbReference>
<dbReference type="EMBL" id="NIVC01000090">
    <property type="protein sequence ID" value="PAA91330.1"/>
    <property type="molecule type" value="Genomic_DNA"/>
</dbReference>
<reference evidence="4 5" key="1">
    <citation type="submission" date="2017-06" db="EMBL/GenBank/DDBJ databases">
        <title>A platform for efficient transgenesis in Macrostomum lignano, a flatworm model organism for stem cell research.</title>
        <authorList>
            <person name="Berezikov E."/>
        </authorList>
    </citation>
    <scope>NUCLEOTIDE SEQUENCE [LARGE SCALE GENOMIC DNA]</scope>
    <source>
        <strain evidence="4">DV1</strain>
        <tissue evidence="4">Whole organism</tissue>
    </source>
</reference>
<feature type="region of interest" description="Disordered" evidence="3">
    <location>
        <begin position="168"/>
        <end position="196"/>
    </location>
</feature>
<sequence length="546" mass="59377">TKYMSIADYSNAVASRIKTDNTVQWSQLTGPTPFNGTFAPDDSDEEQSLLDSADQPQPLGRWKQACALLNGWLYVHGGRRGRQPLKDAWRWRSDAGWERLSLTGCAPPHLDGHTMTGANGRLYLFGGTHGGYPDCPLWIVSPRLRLSRQWQPGGVAVVDQLTAPAAAVPSGRLSPVQQHLQQHHQQQHQPQPSSRRNHSAVLHSRYLYIFGGYADKPTQELWRFDLKSEEWHLVWPSCPAGQLSDTGSDGSHGSTGLTSIHSDSNSSSDAYFGPSARFGHTACAHDCGMYVFGGYGGLYLCQPDLWRWSFRIGQWSRIRIPTDGNQSSSGHVSELTANGGPQAVAFHSACIVQGHMLIFGGETRDQRTTDQLWSLRLTSETWTPVRSVQQQRQQRPRGTVHHSLLSLFPHYTKPSIQQVNSRSNNEGREFESSHYNRHQCSGAEIELATIRQPGGGPVDAAATSAADPVSWAFANPSLSVSSSCGSTVGGASAASIGADDDELDAEPAAVDGSGGEFGASVLCLGAQETGFKRSPLAIWRGCFSLT</sequence>
<accession>A0A267GZ60</accession>
<comment type="caution">
    <text evidence="4">The sequence shown here is derived from an EMBL/GenBank/DDBJ whole genome shotgun (WGS) entry which is preliminary data.</text>
</comment>
<keyword evidence="5" id="KW-1185">Reference proteome</keyword>
<evidence type="ECO:0000256" key="2">
    <source>
        <dbReference type="ARBA" id="ARBA00022737"/>
    </source>
</evidence>
<gene>
    <name evidence="4" type="ORF">BOX15_Mlig012542g1</name>
</gene>
<dbReference type="InterPro" id="IPR006652">
    <property type="entry name" value="Kelch_1"/>
</dbReference>
<dbReference type="Proteomes" id="UP000215902">
    <property type="component" value="Unassembled WGS sequence"/>
</dbReference>
<keyword evidence="2" id="KW-0677">Repeat</keyword>
<feature type="compositionally biased region" description="Basic and acidic residues" evidence="3">
    <location>
        <begin position="425"/>
        <end position="434"/>
    </location>
</feature>
<dbReference type="OrthoDB" id="432528at2759"/>
<dbReference type="PANTHER" id="PTHR46093">
    <property type="entry name" value="ACYL-COA-BINDING DOMAIN-CONTAINING PROTEIN 5"/>
    <property type="match status" value="1"/>
</dbReference>
<organism evidence="4 5">
    <name type="scientific">Macrostomum lignano</name>
    <dbReference type="NCBI Taxonomy" id="282301"/>
    <lineage>
        <taxon>Eukaryota</taxon>
        <taxon>Metazoa</taxon>
        <taxon>Spiralia</taxon>
        <taxon>Lophotrochozoa</taxon>
        <taxon>Platyhelminthes</taxon>
        <taxon>Rhabditophora</taxon>
        <taxon>Macrostomorpha</taxon>
        <taxon>Macrostomida</taxon>
        <taxon>Macrostomidae</taxon>
        <taxon>Macrostomum</taxon>
    </lineage>
</organism>
<keyword evidence="1" id="KW-0880">Kelch repeat</keyword>
<evidence type="ECO:0000313" key="4">
    <source>
        <dbReference type="EMBL" id="PAA91330.1"/>
    </source>
</evidence>
<dbReference type="PANTHER" id="PTHR46093:SF18">
    <property type="entry name" value="FIBRONECTIN TYPE-III DOMAIN-CONTAINING PROTEIN"/>
    <property type="match status" value="1"/>
</dbReference>
<feature type="region of interest" description="Disordered" evidence="3">
    <location>
        <begin position="416"/>
        <end position="436"/>
    </location>
</feature>
<dbReference type="AlphaFoldDB" id="A0A267GZ60"/>